<keyword evidence="5" id="KW-1185">Reference proteome</keyword>
<comment type="pathway">
    <text evidence="3">Carbohydrate biosynthesis; gluconeogenesis.</text>
</comment>
<dbReference type="GO" id="GO:0004807">
    <property type="term" value="F:triose-phosphate isomerase activity"/>
    <property type="evidence" value="ECO:0007669"/>
    <property type="project" value="UniProtKB-EC"/>
</dbReference>
<dbReference type="Gene3D" id="3.20.20.70">
    <property type="entry name" value="Aldolase class I"/>
    <property type="match status" value="1"/>
</dbReference>
<dbReference type="PANTHER" id="PTHR21139:SF42">
    <property type="entry name" value="TRIOSEPHOSPHATE ISOMERASE"/>
    <property type="match status" value="1"/>
</dbReference>
<dbReference type="InterPro" id="IPR000652">
    <property type="entry name" value="Triosephosphate_isomerase"/>
</dbReference>
<evidence type="ECO:0000313" key="4">
    <source>
        <dbReference type="EMBL" id="MFD2630030.1"/>
    </source>
</evidence>
<comment type="pathway">
    <text evidence="3">Carbohydrate degradation; glycolysis; D-glyceraldehyde 3-phosphate from glycerone phosphate: step 1/1.</text>
</comment>
<dbReference type="InterPro" id="IPR013785">
    <property type="entry name" value="Aldolase_TIM"/>
</dbReference>
<dbReference type="Proteomes" id="UP001597451">
    <property type="component" value="Unassembled WGS sequence"/>
</dbReference>
<sequence length="256" mass="28327">MRKPVVGISYKTYINSVEKASSVARALVDVSGMDRDVEQVVFPSLGVFSSVAKELEGSEIAFGAQNISPYKEGAYTGEVSIVSIKEQGGQYVEIGHAERKRIFHETQDMINLKTKLTLESGLIPFLCIGEEEKLERKEEKTAILKDQISQSLHNIEDSLVKNTVLAYEPVWAIGQAEAADATYVHQTHEMIRDILEDLYGKEIAEQIRVIYGGSVSKDNAPSIVSNPNVDGVFIGRFGHDPANFRKIVDIVKEAKL</sequence>
<dbReference type="PROSITE" id="PS51440">
    <property type="entry name" value="TIM_2"/>
    <property type="match status" value="1"/>
</dbReference>
<dbReference type="NCBIfam" id="TIGR00419">
    <property type="entry name" value="tim"/>
    <property type="match status" value="1"/>
</dbReference>
<dbReference type="CDD" id="cd00311">
    <property type="entry name" value="TIM"/>
    <property type="match status" value="1"/>
</dbReference>
<dbReference type="InterPro" id="IPR035990">
    <property type="entry name" value="TIM_sf"/>
</dbReference>
<evidence type="ECO:0000256" key="1">
    <source>
        <dbReference type="ARBA" id="ARBA00007422"/>
    </source>
</evidence>
<dbReference type="PANTHER" id="PTHR21139">
    <property type="entry name" value="TRIOSEPHOSPHATE ISOMERASE"/>
    <property type="match status" value="1"/>
</dbReference>
<protein>
    <recommendedName>
        <fullName evidence="3">Triosephosphate isomerase</fullName>
        <ecNumber evidence="3">5.3.1.1</ecNumber>
    </recommendedName>
</protein>
<dbReference type="EMBL" id="JBHUMX010000041">
    <property type="protein sequence ID" value="MFD2630030.1"/>
    <property type="molecule type" value="Genomic_DNA"/>
</dbReference>
<evidence type="ECO:0000313" key="5">
    <source>
        <dbReference type="Proteomes" id="UP001597451"/>
    </source>
</evidence>
<dbReference type="EC" id="5.3.1.1" evidence="3"/>
<comment type="subunit">
    <text evidence="3">Homodimer.</text>
</comment>
<dbReference type="RefSeq" id="WP_379562863.1">
    <property type="nucleotide sequence ID" value="NZ_JBHUMX010000041.1"/>
</dbReference>
<comment type="caution">
    <text evidence="4">The sequence shown here is derived from an EMBL/GenBank/DDBJ whole genome shotgun (WGS) entry which is preliminary data.</text>
</comment>
<dbReference type="Pfam" id="PF00121">
    <property type="entry name" value="TIM"/>
    <property type="match status" value="1"/>
</dbReference>
<gene>
    <name evidence="4" type="primary">tpiA</name>
    <name evidence="4" type="ORF">ACFSUN_14685</name>
</gene>
<comment type="catalytic activity">
    <reaction evidence="3">
        <text>D-glyceraldehyde 3-phosphate = dihydroxyacetone phosphate</text>
        <dbReference type="Rhea" id="RHEA:18585"/>
        <dbReference type="ChEBI" id="CHEBI:57642"/>
        <dbReference type="ChEBI" id="CHEBI:59776"/>
        <dbReference type="EC" id="5.3.1.1"/>
    </reaction>
</comment>
<proteinExistence type="inferred from homology"/>
<dbReference type="SUPFAM" id="SSF51351">
    <property type="entry name" value="Triosephosphate isomerase (TIM)"/>
    <property type="match status" value="1"/>
</dbReference>
<evidence type="ECO:0000256" key="3">
    <source>
        <dbReference type="RuleBase" id="RU363013"/>
    </source>
</evidence>
<comment type="subcellular location">
    <subcellularLocation>
        <location evidence="3">Cytoplasm</location>
    </subcellularLocation>
</comment>
<keyword evidence="2 3" id="KW-0413">Isomerase</keyword>
<keyword evidence="3" id="KW-0324">Glycolysis</keyword>
<evidence type="ECO:0000256" key="2">
    <source>
        <dbReference type="ARBA" id="ARBA00023235"/>
    </source>
</evidence>
<name>A0ABW5Q3M7_9BACI</name>
<reference evidence="5" key="1">
    <citation type="journal article" date="2019" name="Int. J. Syst. Evol. Microbiol.">
        <title>The Global Catalogue of Microorganisms (GCM) 10K type strain sequencing project: providing services to taxonomists for standard genome sequencing and annotation.</title>
        <authorList>
            <consortium name="The Broad Institute Genomics Platform"/>
            <consortium name="The Broad Institute Genome Sequencing Center for Infectious Disease"/>
            <person name="Wu L."/>
            <person name="Ma J."/>
        </authorList>
    </citation>
    <scope>NUCLEOTIDE SEQUENCE [LARGE SCALE GENOMIC DNA]</scope>
    <source>
        <strain evidence="5">TISTR 1858</strain>
    </source>
</reference>
<keyword evidence="3" id="KW-0312">Gluconeogenesis</keyword>
<comment type="similarity">
    <text evidence="1 3">Belongs to the triosephosphate isomerase family.</text>
</comment>
<keyword evidence="3" id="KW-0963">Cytoplasm</keyword>
<accession>A0ABW5Q3M7</accession>
<organism evidence="4 5">
    <name type="scientific">Oceanobacillus kapialis</name>
    <dbReference type="NCBI Taxonomy" id="481353"/>
    <lineage>
        <taxon>Bacteria</taxon>
        <taxon>Bacillati</taxon>
        <taxon>Bacillota</taxon>
        <taxon>Bacilli</taxon>
        <taxon>Bacillales</taxon>
        <taxon>Bacillaceae</taxon>
        <taxon>Oceanobacillus</taxon>
    </lineage>
</organism>